<evidence type="ECO:0000256" key="3">
    <source>
        <dbReference type="ARBA" id="ARBA00022452"/>
    </source>
</evidence>
<comment type="similarity">
    <text evidence="8 9">Belongs to the TonB-dependent receptor family.</text>
</comment>
<dbReference type="InterPro" id="IPR000531">
    <property type="entry name" value="Beta-barrel_TonB"/>
</dbReference>
<dbReference type="Proteomes" id="UP000243525">
    <property type="component" value="Unassembled WGS sequence"/>
</dbReference>
<dbReference type="SUPFAM" id="SSF49464">
    <property type="entry name" value="Carboxypeptidase regulatory domain-like"/>
    <property type="match status" value="1"/>
</dbReference>
<feature type="domain" description="TonB-dependent receptor plug" evidence="12">
    <location>
        <begin position="177"/>
        <end position="282"/>
    </location>
</feature>
<evidence type="ECO:0000256" key="4">
    <source>
        <dbReference type="ARBA" id="ARBA00022692"/>
    </source>
</evidence>
<dbReference type="Pfam" id="PF00593">
    <property type="entry name" value="TonB_dep_Rec_b-barrel"/>
    <property type="match status" value="1"/>
</dbReference>
<evidence type="ECO:0000256" key="10">
    <source>
        <dbReference type="SAM" id="MobiDB-lite"/>
    </source>
</evidence>
<dbReference type="InterPro" id="IPR012910">
    <property type="entry name" value="Plug_dom"/>
</dbReference>
<evidence type="ECO:0000256" key="2">
    <source>
        <dbReference type="ARBA" id="ARBA00022448"/>
    </source>
</evidence>
<gene>
    <name evidence="13" type="ORF">C8N47_11741</name>
</gene>
<dbReference type="GO" id="GO:0009279">
    <property type="term" value="C:cell outer membrane"/>
    <property type="evidence" value="ECO:0007669"/>
    <property type="project" value="UniProtKB-SubCell"/>
</dbReference>
<keyword evidence="3 8" id="KW-1134">Transmembrane beta strand</keyword>
<evidence type="ECO:0000259" key="11">
    <source>
        <dbReference type="Pfam" id="PF00593"/>
    </source>
</evidence>
<keyword evidence="14" id="KW-1185">Reference proteome</keyword>
<evidence type="ECO:0000313" key="13">
    <source>
        <dbReference type="EMBL" id="PTN07446.1"/>
    </source>
</evidence>
<comment type="caution">
    <text evidence="13">The sequence shown here is derived from an EMBL/GenBank/DDBJ whole genome shotgun (WGS) entry which is preliminary data.</text>
</comment>
<accession>A0A2T5BYX6</accession>
<evidence type="ECO:0000256" key="6">
    <source>
        <dbReference type="ARBA" id="ARBA00023136"/>
    </source>
</evidence>
<comment type="subcellular location">
    <subcellularLocation>
        <location evidence="1 8">Cell outer membrane</location>
        <topology evidence="1 8">Multi-pass membrane protein</topology>
    </subcellularLocation>
</comment>
<dbReference type="Gene3D" id="2.170.130.10">
    <property type="entry name" value="TonB-dependent receptor, plug domain"/>
    <property type="match status" value="1"/>
</dbReference>
<feature type="domain" description="TonB-dependent receptor-like beta-barrel" evidence="11">
    <location>
        <begin position="447"/>
        <end position="866"/>
    </location>
</feature>
<evidence type="ECO:0000256" key="1">
    <source>
        <dbReference type="ARBA" id="ARBA00004571"/>
    </source>
</evidence>
<name>A0A2T5BYX6_9BACT</name>
<dbReference type="Gene3D" id="2.40.170.20">
    <property type="entry name" value="TonB-dependent receptor, beta-barrel domain"/>
    <property type="match status" value="1"/>
</dbReference>
<dbReference type="InterPro" id="IPR023997">
    <property type="entry name" value="TonB-dep_OMP_SusC/RagA_CS"/>
</dbReference>
<evidence type="ECO:0000256" key="7">
    <source>
        <dbReference type="ARBA" id="ARBA00023237"/>
    </source>
</evidence>
<dbReference type="NCBIfam" id="TIGR04056">
    <property type="entry name" value="OMP_RagA_SusC"/>
    <property type="match status" value="1"/>
</dbReference>
<dbReference type="InterPro" id="IPR023996">
    <property type="entry name" value="TonB-dep_OMP_SusC/RagA"/>
</dbReference>
<keyword evidence="6 8" id="KW-0472">Membrane</keyword>
<dbReference type="PROSITE" id="PS52016">
    <property type="entry name" value="TONB_DEPENDENT_REC_3"/>
    <property type="match status" value="1"/>
</dbReference>
<dbReference type="InterPro" id="IPR037066">
    <property type="entry name" value="Plug_dom_sf"/>
</dbReference>
<reference evidence="13 14" key="1">
    <citation type="submission" date="2018-04" db="EMBL/GenBank/DDBJ databases">
        <title>Genomic Encyclopedia of Archaeal and Bacterial Type Strains, Phase II (KMG-II): from individual species to whole genera.</title>
        <authorList>
            <person name="Goeker M."/>
        </authorList>
    </citation>
    <scope>NUCLEOTIDE SEQUENCE [LARGE SCALE GENOMIC DNA]</scope>
    <source>
        <strain evidence="13 14">DSM 28823</strain>
    </source>
</reference>
<protein>
    <submittedName>
        <fullName evidence="13">TonB-linked SusC/RagA family outer membrane protein</fullName>
    </submittedName>
</protein>
<keyword evidence="7 8" id="KW-0998">Cell outer membrane</keyword>
<keyword evidence="4 8" id="KW-0812">Transmembrane</keyword>
<keyword evidence="2 8" id="KW-0813">Transport</keyword>
<organism evidence="13 14">
    <name type="scientific">Mangrovibacterium marinum</name>
    <dbReference type="NCBI Taxonomy" id="1639118"/>
    <lineage>
        <taxon>Bacteria</taxon>
        <taxon>Pseudomonadati</taxon>
        <taxon>Bacteroidota</taxon>
        <taxon>Bacteroidia</taxon>
        <taxon>Marinilabiliales</taxon>
        <taxon>Prolixibacteraceae</taxon>
        <taxon>Mangrovibacterium</taxon>
    </lineage>
</organism>
<dbReference type="FunFam" id="2.60.40.1120:FF:000003">
    <property type="entry name" value="Outer membrane protein Omp121"/>
    <property type="match status" value="1"/>
</dbReference>
<evidence type="ECO:0000256" key="8">
    <source>
        <dbReference type="PROSITE-ProRule" id="PRU01360"/>
    </source>
</evidence>
<dbReference type="EMBL" id="QAAD01000017">
    <property type="protein sequence ID" value="PTN07446.1"/>
    <property type="molecule type" value="Genomic_DNA"/>
</dbReference>
<dbReference type="Gene3D" id="2.60.40.1120">
    <property type="entry name" value="Carboxypeptidase-like, regulatory domain"/>
    <property type="match status" value="1"/>
</dbReference>
<sequence>MVKVGEGIIVEFGSHTIITVSFITKQNSRIKNLKNECMKKRCCLGGHLRLPKELLSTLKVVFLLMLFATVSTTASAVENQSELLQEKIVTGKVTTDSGEPVPGATILIKGTTHGAISDRDGNFSLQAEPADVLVISFIGYQTQEFPVGTQSSIQIQLVEETVGLNEVVAIGYGTQRKADVTSAVVSVKSEDFSVGKIGDAAELVKGKIAGLSITQPSGDPNATSSIMLRGITTIMGSVSPLVLVDGVEGSLTTVAPENIESIDVLKDASAAAIYGTRGANGVIIITTKSGKRNSPTKASYNSYASLSQWFKKADFMDTHDIIYGRTNYEYEGYDTDWLEAISRKAGYTQNHSLTLEGGSEKSAYSANVTYSDEEGIMRKSDSNDIRAQLDFSQYALNDVLKFNVNVLYTTHKNTNNNNSYAYRQALIRNPSSPVYNEDDGSYYEEFSKFQYYNPVEIQNELIGDTRSKMARITGNITFEPIKRWKTNLMLSRKETESTGETYTTSKYFGNSKGSDESQTKTVPKTRGYASKSSGSGRNDNLELTSTYSFEIGKSRVTALAGYSYLYNIYDGFNAGNGEFPSESYLYNNLGQGLYLTDEDHTASMGSYKNDNKLIGFFGRVTYGFENRFNAMFSVRREGSSKFGDNHKWGTFPSASLGWTISNESFMQDAGWLNNLKLRSGFGVTGVVPNESYTSLNMYDYDTWGKHLSKDGEWTPSLMVAQNPNPDLKWETTREWNIGLDWAVLDSRLSGSVDVYTKKTVDLLYDYAVPVPPNMYGTTRANVGQMRNRGIEVMVNAIPVKKGDFEWNTTLTLSHNANKLLSLSNDLYETDNFAEVGGVGDPISVPTHAMEIGHRLGDFWGLRSVGVSKDGFVLVEVKDDAGEWTVKEFDTSLNVESNRQRLGNGLPQVYAGWNNTFRYKGFDLSLQFTAQFGFEILNVQRSFYENNSIAYNRLKTAADLHPATDVTGAPVLDANGDRLMVALSSSMSQGVWSDHIEDGDFVKLTNATLGYTFPLSDKTRKYLQNLRLYVSGQNLFTITNYSGLDPEVSNYFLAPGIDDRDKYPTVRSYTFGLSVNF</sequence>
<keyword evidence="5 9" id="KW-0798">TonB box</keyword>
<feature type="region of interest" description="Disordered" evidence="10">
    <location>
        <begin position="509"/>
        <end position="536"/>
    </location>
</feature>
<dbReference type="AlphaFoldDB" id="A0A2T5BYX6"/>
<dbReference type="NCBIfam" id="TIGR04057">
    <property type="entry name" value="SusC_RagA_signa"/>
    <property type="match status" value="1"/>
</dbReference>
<evidence type="ECO:0000313" key="14">
    <source>
        <dbReference type="Proteomes" id="UP000243525"/>
    </source>
</evidence>
<evidence type="ECO:0000256" key="9">
    <source>
        <dbReference type="RuleBase" id="RU003357"/>
    </source>
</evidence>
<dbReference type="SUPFAM" id="SSF56935">
    <property type="entry name" value="Porins"/>
    <property type="match status" value="1"/>
</dbReference>
<dbReference type="Pfam" id="PF13715">
    <property type="entry name" value="CarbopepD_reg_2"/>
    <property type="match status" value="1"/>
</dbReference>
<dbReference type="Pfam" id="PF07715">
    <property type="entry name" value="Plug"/>
    <property type="match status" value="1"/>
</dbReference>
<dbReference type="InterPro" id="IPR008969">
    <property type="entry name" value="CarboxyPept-like_regulatory"/>
</dbReference>
<proteinExistence type="inferred from homology"/>
<evidence type="ECO:0000259" key="12">
    <source>
        <dbReference type="Pfam" id="PF07715"/>
    </source>
</evidence>
<dbReference type="InterPro" id="IPR039426">
    <property type="entry name" value="TonB-dep_rcpt-like"/>
</dbReference>
<evidence type="ECO:0000256" key="5">
    <source>
        <dbReference type="ARBA" id="ARBA00023077"/>
    </source>
</evidence>
<dbReference type="InterPro" id="IPR036942">
    <property type="entry name" value="Beta-barrel_TonB_sf"/>
</dbReference>